<sequence>MNAQKVATPFCSSLLVISTVTQTKTATSKPACQTITSSVDSTATVTTVSTSVVYGVTTVYPVVAISTTSTCALGTTVVPAAGTGKVKRGNDWPQTSTAIGTPKCLTASQGGALTSACSCLSIPTPTSVSITTTTLPVNTITQTIASTASITLTSLLTSTSWTCTYSATQFHISTFTLLPAPTSILALPDGETYGIYPNLDFAGQDIQDFFCYAGGPAPPTPYPSCASFSDCVAVCAYFNVNDLGGATNTSCGTVVNNAPADGSSGSCYLKTGQTGCGSLNGMMDTGVLLPLVPND</sequence>
<proteinExistence type="predicted"/>
<dbReference type="AlphaFoldDB" id="A0A4U0XAT2"/>
<dbReference type="OrthoDB" id="3944615at2759"/>
<dbReference type="STRING" id="329884.A0A4U0XAT2"/>
<evidence type="ECO:0000313" key="1">
    <source>
        <dbReference type="EMBL" id="TKA73211.1"/>
    </source>
</evidence>
<organism evidence="1 2">
    <name type="scientific">Friedmanniomyces simplex</name>
    <dbReference type="NCBI Taxonomy" id="329884"/>
    <lineage>
        <taxon>Eukaryota</taxon>
        <taxon>Fungi</taxon>
        <taxon>Dikarya</taxon>
        <taxon>Ascomycota</taxon>
        <taxon>Pezizomycotina</taxon>
        <taxon>Dothideomycetes</taxon>
        <taxon>Dothideomycetidae</taxon>
        <taxon>Mycosphaerellales</taxon>
        <taxon>Teratosphaeriaceae</taxon>
        <taxon>Friedmanniomyces</taxon>
    </lineage>
</organism>
<reference evidence="1 2" key="1">
    <citation type="submission" date="2017-03" db="EMBL/GenBank/DDBJ databases">
        <title>Genomes of endolithic fungi from Antarctica.</title>
        <authorList>
            <person name="Coleine C."/>
            <person name="Masonjones S."/>
            <person name="Stajich J.E."/>
        </authorList>
    </citation>
    <scope>NUCLEOTIDE SEQUENCE [LARGE SCALE GENOMIC DNA]</scope>
    <source>
        <strain evidence="1 2">CCFEE 5184</strain>
    </source>
</reference>
<evidence type="ECO:0000313" key="2">
    <source>
        <dbReference type="Proteomes" id="UP000309340"/>
    </source>
</evidence>
<name>A0A4U0XAT2_9PEZI</name>
<dbReference type="Proteomes" id="UP000309340">
    <property type="component" value="Unassembled WGS sequence"/>
</dbReference>
<accession>A0A4U0XAT2</accession>
<dbReference type="EMBL" id="NAJQ01000273">
    <property type="protein sequence ID" value="TKA73211.1"/>
    <property type="molecule type" value="Genomic_DNA"/>
</dbReference>
<protein>
    <submittedName>
        <fullName evidence="1">Uncharacterized protein</fullName>
    </submittedName>
</protein>
<keyword evidence="2" id="KW-1185">Reference proteome</keyword>
<comment type="caution">
    <text evidence="1">The sequence shown here is derived from an EMBL/GenBank/DDBJ whole genome shotgun (WGS) entry which is preliminary data.</text>
</comment>
<gene>
    <name evidence="1" type="ORF">B0A55_07776</name>
</gene>